<dbReference type="RefSeq" id="XP_045291440.1">
    <property type="nucleotide sequence ID" value="XM_045427465.1"/>
</dbReference>
<evidence type="ECO:0000256" key="1">
    <source>
        <dbReference type="SAM" id="MobiDB-lite"/>
    </source>
</evidence>
<feature type="compositionally biased region" description="Polar residues" evidence="1">
    <location>
        <begin position="48"/>
        <end position="66"/>
    </location>
</feature>
<dbReference type="EMBL" id="GG663363">
    <property type="protein sequence ID" value="EEH10960.1"/>
    <property type="molecule type" value="Genomic_DNA"/>
</dbReference>
<feature type="region of interest" description="Disordered" evidence="1">
    <location>
        <begin position="1"/>
        <end position="73"/>
    </location>
</feature>
<evidence type="ECO:0000313" key="3">
    <source>
        <dbReference type="Proteomes" id="UP000001631"/>
    </source>
</evidence>
<proteinExistence type="predicted"/>
<dbReference type="GeneID" id="69033432"/>
<reference evidence="2" key="1">
    <citation type="submission" date="2009-02" db="EMBL/GenBank/DDBJ databases">
        <title>The Genome Sequence of Ajellomyces capsulatus strain G186AR.</title>
        <authorList>
            <consortium name="The Broad Institute Genome Sequencing Platform"/>
            <person name="Champion M."/>
            <person name="Cuomo C."/>
            <person name="Ma L.-J."/>
            <person name="Henn M.R."/>
            <person name="Sil A."/>
            <person name="Goldman B."/>
            <person name="Young S.K."/>
            <person name="Kodira C.D."/>
            <person name="Zeng Q."/>
            <person name="Koehrsen M."/>
            <person name="Alvarado L."/>
            <person name="Berlin A."/>
            <person name="Borenstein D."/>
            <person name="Chen Z."/>
            <person name="Engels R."/>
            <person name="Freedman E."/>
            <person name="Gellesch M."/>
            <person name="Goldberg J."/>
            <person name="Griggs A."/>
            <person name="Gujja S."/>
            <person name="Heiman D."/>
            <person name="Hepburn T."/>
            <person name="Howarth C."/>
            <person name="Jen D."/>
            <person name="Larson L."/>
            <person name="Lewis B."/>
            <person name="Mehta T."/>
            <person name="Park D."/>
            <person name="Pearson M."/>
            <person name="Roberts A."/>
            <person name="Saif S."/>
            <person name="Shea T."/>
            <person name="Shenoy N."/>
            <person name="Sisk P."/>
            <person name="Stolte C."/>
            <person name="Sykes S."/>
            <person name="Walk T."/>
            <person name="White J."/>
            <person name="Yandava C."/>
            <person name="Klein B."/>
            <person name="McEwen J.G."/>
            <person name="Puccia R."/>
            <person name="Goldman G.H."/>
            <person name="Felipe M.S."/>
            <person name="Nino-Vega G."/>
            <person name="San-Blas G."/>
            <person name="Taylor J."/>
            <person name="Mendoza L."/>
            <person name="Galagan J."/>
            <person name="Nusbaum C."/>
            <person name="Birren B."/>
        </authorList>
    </citation>
    <scope>NUCLEOTIDE SEQUENCE</scope>
    <source>
        <strain evidence="2">G186AR</strain>
    </source>
</reference>
<dbReference type="AlphaFoldDB" id="C0NBB9"/>
<dbReference type="InParanoid" id="C0NBB9"/>
<protein>
    <submittedName>
        <fullName evidence="2">Uncharacterized protein</fullName>
    </submittedName>
</protein>
<dbReference type="Proteomes" id="UP000001631">
    <property type="component" value="Unassembled WGS sequence"/>
</dbReference>
<keyword evidence="3" id="KW-1185">Reference proteome</keyword>
<gene>
    <name evidence="2" type="ORF">HCBG_00415</name>
</gene>
<dbReference type="HOGENOM" id="CLU_2132797_0_0_1"/>
<name>C0NBB9_AJECG</name>
<organism evidence="2 3">
    <name type="scientific">Ajellomyces capsulatus (strain G186AR / H82 / ATCC MYA-2454 / RMSCC 2432)</name>
    <name type="common">Darling's disease fungus</name>
    <name type="synonym">Histoplasma capsulatum</name>
    <dbReference type="NCBI Taxonomy" id="447093"/>
    <lineage>
        <taxon>Eukaryota</taxon>
        <taxon>Fungi</taxon>
        <taxon>Dikarya</taxon>
        <taxon>Ascomycota</taxon>
        <taxon>Pezizomycotina</taxon>
        <taxon>Eurotiomycetes</taxon>
        <taxon>Eurotiomycetidae</taxon>
        <taxon>Onygenales</taxon>
        <taxon>Ajellomycetaceae</taxon>
        <taxon>Histoplasma</taxon>
    </lineage>
</organism>
<sequence length="113" mass="12113">MVGIRSPRQRVAAEAIRTTQVTAEAPQKGTGSAKDGRKEELSQYPEPRTQNPGSAQANNHRASLHTSQDRGQDAARFRDQFLTARDALGCSGLIQLLTAVVDASGHEASSSRN</sequence>
<accession>C0NBB9</accession>
<evidence type="ECO:0000313" key="2">
    <source>
        <dbReference type="EMBL" id="EEH10960.1"/>
    </source>
</evidence>